<evidence type="ECO:0000313" key="3">
    <source>
        <dbReference type="EMBL" id="MST90235.1"/>
    </source>
</evidence>
<feature type="domain" description="Streptococcal pilin isopeptide linkage" evidence="2">
    <location>
        <begin position="86"/>
        <end position="145"/>
    </location>
</feature>
<sequence length="216" mass="23870">MSGCGINGPYCCTSNYKLKVSYDTFLEDIMQKIGKALIMLVMGMLLCVSPVYALTQKTNASIPVTCIGKCTLTLSSVNAGEEKQIKTLDNEKGQFTLTFEKPGNYEYTLSDQTGKSYQVIIAVTNGNEGTLQTNVVATLDGKHKDTISFGKQKETIPQPIKPVENIKKPTPQKHKTNKKGLFVLTGDSTHIAIWVVTVVLTALIIIMLLRHRRREE</sequence>
<evidence type="ECO:0000313" key="4">
    <source>
        <dbReference type="Proteomes" id="UP000442619"/>
    </source>
</evidence>
<comment type="caution">
    <text evidence="3">The sequence shown here is derived from an EMBL/GenBank/DDBJ whole genome shotgun (WGS) entry which is preliminary data.</text>
</comment>
<feature type="transmembrane region" description="Helical" evidence="1">
    <location>
        <begin position="36"/>
        <end position="55"/>
    </location>
</feature>
<reference evidence="3 4" key="1">
    <citation type="submission" date="2019-08" db="EMBL/GenBank/DDBJ databases">
        <title>In-depth cultivation of the pig gut microbiome towards novel bacterial diversity and tailored functional studies.</title>
        <authorList>
            <person name="Wylensek D."/>
            <person name="Hitch T.C.A."/>
            <person name="Clavel T."/>
        </authorList>
    </citation>
    <scope>NUCLEOTIDE SEQUENCE [LARGE SCALE GENOMIC DNA]</scope>
    <source>
        <strain evidence="3 4">CA-Schmier-601-WT-3</strain>
    </source>
</reference>
<gene>
    <name evidence="3" type="ORF">FYJ79_11785</name>
</gene>
<dbReference type="InterPro" id="IPR022464">
    <property type="entry name" value="Strep_pil_isopept_link"/>
</dbReference>
<dbReference type="InterPro" id="IPR012674">
    <property type="entry name" value="Calycin"/>
</dbReference>
<keyword evidence="1" id="KW-0472">Membrane</keyword>
<dbReference type="AlphaFoldDB" id="A0A844FX83"/>
<evidence type="ECO:0000259" key="2">
    <source>
        <dbReference type="Pfam" id="PF12892"/>
    </source>
</evidence>
<dbReference type="SUPFAM" id="SSF50814">
    <property type="entry name" value="Lipocalins"/>
    <property type="match status" value="1"/>
</dbReference>
<protein>
    <recommendedName>
        <fullName evidence="2">Streptococcal pilin isopeptide linkage domain-containing protein</fullName>
    </recommendedName>
</protein>
<keyword evidence="4" id="KW-1185">Reference proteome</keyword>
<organism evidence="3 4">
    <name type="scientific">Sharpea porci</name>
    <dbReference type="NCBI Taxonomy" id="2652286"/>
    <lineage>
        <taxon>Bacteria</taxon>
        <taxon>Bacillati</taxon>
        <taxon>Bacillota</taxon>
        <taxon>Erysipelotrichia</taxon>
        <taxon>Erysipelotrichales</taxon>
        <taxon>Coprobacillaceae</taxon>
        <taxon>Sharpea</taxon>
    </lineage>
</organism>
<accession>A0A844FX83</accession>
<feature type="transmembrane region" description="Helical" evidence="1">
    <location>
        <begin position="191"/>
        <end position="209"/>
    </location>
</feature>
<dbReference type="Pfam" id="PF12892">
    <property type="entry name" value="FctA"/>
    <property type="match status" value="1"/>
</dbReference>
<proteinExistence type="predicted"/>
<dbReference type="Proteomes" id="UP000442619">
    <property type="component" value="Unassembled WGS sequence"/>
</dbReference>
<keyword evidence="1" id="KW-1133">Transmembrane helix</keyword>
<dbReference type="EMBL" id="VUNM01000047">
    <property type="protein sequence ID" value="MST90235.1"/>
    <property type="molecule type" value="Genomic_DNA"/>
</dbReference>
<evidence type="ECO:0000256" key="1">
    <source>
        <dbReference type="SAM" id="Phobius"/>
    </source>
</evidence>
<keyword evidence="1" id="KW-0812">Transmembrane</keyword>
<name>A0A844FX83_9FIRM</name>